<reference evidence="2" key="1">
    <citation type="submission" date="2020-08" db="EMBL/GenBank/DDBJ databases">
        <title>Multicomponent nature underlies the extraordinary mechanical properties of spider dragline silk.</title>
        <authorList>
            <person name="Kono N."/>
            <person name="Nakamura H."/>
            <person name="Mori M."/>
            <person name="Yoshida Y."/>
            <person name="Ohtoshi R."/>
            <person name="Malay A.D."/>
            <person name="Moran D.A.P."/>
            <person name="Tomita M."/>
            <person name="Numata K."/>
            <person name="Arakawa K."/>
        </authorList>
    </citation>
    <scope>NUCLEOTIDE SEQUENCE</scope>
</reference>
<evidence type="ECO:0000256" key="1">
    <source>
        <dbReference type="SAM" id="Phobius"/>
    </source>
</evidence>
<dbReference type="AlphaFoldDB" id="A0A8X6PXL8"/>
<accession>A0A8X6PXL8</accession>
<dbReference type="OrthoDB" id="6432299at2759"/>
<gene>
    <name evidence="2" type="primary">AVEN_229924_1</name>
    <name evidence="2" type="ORF">NPIL_178041</name>
</gene>
<name>A0A8X6PXL8_NEPPI</name>
<feature type="transmembrane region" description="Helical" evidence="1">
    <location>
        <begin position="84"/>
        <end position="101"/>
    </location>
</feature>
<proteinExistence type="predicted"/>
<comment type="caution">
    <text evidence="2">The sequence shown here is derived from an EMBL/GenBank/DDBJ whole genome shotgun (WGS) entry which is preliminary data.</text>
</comment>
<feature type="non-terminal residue" evidence="2">
    <location>
        <position position="411"/>
    </location>
</feature>
<sequence>MNRVKGPMTNLLKMISRFENIISFLGRTGSKMQNSIKGKITAVESRAEHRTWEEWRWKPPPIRDCLRNLRQPHRWPRDSYKARLLILISAPKIPLLMIIAAEKNLHVMMLRALLLVAALQYSLAAPEENAFLHQYRESPHLHDDPTPMETTSGKPFFNRNFLSVKASSADSFPVMGKKKNDKKHFGRKFKYDPALMLMGLGKRKLHKTMEYWNLSEKTLDPVLKYIALGKGNYSSGRSKRSTKAQPLMRVKEIRKSVTTFNVQNHSDTSIVDDEDLKDNVINLNHGNQLTYLNEEPLIKLDETGMEYFNNEPSTAYEQAEQINNSNKAQLKDVSDKKNIKREFKYDPNMRYMGLGKKDSGYDPMLRYMGLGKRYNFDPALKYMGLGKRSSNYDPALKYMGLGKRSSNYDPA</sequence>
<evidence type="ECO:0000313" key="3">
    <source>
        <dbReference type="Proteomes" id="UP000887013"/>
    </source>
</evidence>
<protein>
    <submittedName>
        <fullName evidence="2">Uncharacterized protein</fullName>
    </submittedName>
</protein>
<keyword evidence="1" id="KW-0472">Membrane</keyword>
<evidence type="ECO:0000313" key="2">
    <source>
        <dbReference type="EMBL" id="GFT94347.1"/>
    </source>
</evidence>
<keyword evidence="1" id="KW-1133">Transmembrane helix</keyword>
<keyword evidence="3" id="KW-1185">Reference proteome</keyword>
<organism evidence="2 3">
    <name type="scientific">Nephila pilipes</name>
    <name type="common">Giant wood spider</name>
    <name type="synonym">Nephila maculata</name>
    <dbReference type="NCBI Taxonomy" id="299642"/>
    <lineage>
        <taxon>Eukaryota</taxon>
        <taxon>Metazoa</taxon>
        <taxon>Ecdysozoa</taxon>
        <taxon>Arthropoda</taxon>
        <taxon>Chelicerata</taxon>
        <taxon>Arachnida</taxon>
        <taxon>Araneae</taxon>
        <taxon>Araneomorphae</taxon>
        <taxon>Entelegynae</taxon>
        <taxon>Araneoidea</taxon>
        <taxon>Nephilidae</taxon>
        <taxon>Nephila</taxon>
    </lineage>
</organism>
<keyword evidence="1" id="KW-0812">Transmembrane</keyword>
<dbReference type="Proteomes" id="UP000887013">
    <property type="component" value="Unassembled WGS sequence"/>
</dbReference>
<dbReference type="EMBL" id="BMAW01025867">
    <property type="protein sequence ID" value="GFT94347.1"/>
    <property type="molecule type" value="Genomic_DNA"/>
</dbReference>